<name>A0A383V8V0_TETOB</name>
<reference evidence="2 3" key="1">
    <citation type="submission" date="2016-10" db="EMBL/GenBank/DDBJ databases">
        <authorList>
            <person name="Cai Z."/>
        </authorList>
    </citation>
    <scope>NUCLEOTIDE SEQUENCE [LARGE SCALE GENOMIC DNA]</scope>
</reference>
<dbReference type="AlphaFoldDB" id="A0A383V8V0"/>
<feature type="compositionally biased region" description="Low complexity" evidence="1">
    <location>
        <begin position="285"/>
        <end position="307"/>
    </location>
</feature>
<feature type="region of interest" description="Disordered" evidence="1">
    <location>
        <begin position="370"/>
        <end position="392"/>
    </location>
</feature>
<evidence type="ECO:0000313" key="3">
    <source>
        <dbReference type="Proteomes" id="UP000256970"/>
    </source>
</evidence>
<feature type="region of interest" description="Disordered" evidence="1">
    <location>
        <begin position="579"/>
        <end position="611"/>
    </location>
</feature>
<dbReference type="Proteomes" id="UP000256970">
    <property type="component" value="Unassembled WGS sequence"/>
</dbReference>
<evidence type="ECO:0000256" key="1">
    <source>
        <dbReference type="SAM" id="MobiDB-lite"/>
    </source>
</evidence>
<organism evidence="2 3">
    <name type="scientific">Tetradesmus obliquus</name>
    <name type="common">Green alga</name>
    <name type="synonym">Acutodesmus obliquus</name>
    <dbReference type="NCBI Taxonomy" id="3088"/>
    <lineage>
        <taxon>Eukaryota</taxon>
        <taxon>Viridiplantae</taxon>
        <taxon>Chlorophyta</taxon>
        <taxon>core chlorophytes</taxon>
        <taxon>Chlorophyceae</taxon>
        <taxon>CS clade</taxon>
        <taxon>Sphaeropleales</taxon>
        <taxon>Scenedesmaceae</taxon>
        <taxon>Tetradesmus</taxon>
    </lineage>
</organism>
<sequence>MILSSGIHLGRVPLLQTAGGCLQHAKGLLVSLMAAAEQQAAGSSGQQGSNPASWRSISTTRGIYMGRVFIRENLVKSATPSTLYTRDNYQFLSEAKWSLNACEQVLANHQAAHNRRPQGRPAYDPINKALNERIRATTTLAELRQVVAEQAHRMSQINLAVVIQRVPQLLHNRAGAEEYDAAALLLDHAAKLLLPKLQWLSGPNICSCLAAFAKCRYGPSSDMLQAMSGQLLADNATKLQRCKLSALAQLMHAQGKFMQDQAQWPLLQAIMEQVMAQLERLPPNAQQQQQHQQQQQQDAQRQQAEAARDANAVAQLAWLLERSQLQSPEFLAALHRWIAAPDNMQHLSTLSLTQLWAAVRGQYQKHRRMSLAAAAEQPQDAAAGSSSSSSGAAAADASADAAAAAGDSPTAAVPSDEADAQLAVSSSSSSSIAGELQQQQRLLREFFGPKTLDVLAAKTAASCSSMTERELGQLLASLSSIRYTNTDLMAAAAAAFEAMCAAGTPSNETLVSAAWAATALGFPKASLLQPALVAAATQPGSIDGVGVGRLLRVTSMLRAEELQQQRLLLLQALHRRSGARGPAPTALPAAAAAEGDDTTTSSSSSSSGGGSMPEWVVALADDVSGRLAGMKPREVAHLVAGYAALPGAAAHQGLFAAAAAHIEAHAHMFTSFNDMEMVAAAFEKTDFKAGLAALKALQQQAEQMAASKF</sequence>
<feature type="region of interest" description="Disordered" evidence="1">
    <location>
        <begin position="282"/>
        <end position="307"/>
    </location>
</feature>
<proteinExistence type="predicted"/>
<protein>
    <submittedName>
        <fullName evidence="2">Uncharacterized protein</fullName>
    </submittedName>
</protein>
<gene>
    <name evidence="2" type="ORF">BQ4739_LOCUS2106</name>
</gene>
<feature type="compositionally biased region" description="Low complexity" evidence="1">
    <location>
        <begin position="579"/>
        <end position="606"/>
    </location>
</feature>
<accession>A0A383V8V0</accession>
<evidence type="ECO:0000313" key="2">
    <source>
        <dbReference type="EMBL" id="SZX61601.1"/>
    </source>
</evidence>
<keyword evidence="3" id="KW-1185">Reference proteome</keyword>
<dbReference type="EMBL" id="FNXT01000159">
    <property type="protein sequence ID" value="SZX61601.1"/>
    <property type="molecule type" value="Genomic_DNA"/>
</dbReference>
<feature type="compositionally biased region" description="Low complexity" evidence="1">
    <location>
        <begin position="372"/>
        <end position="392"/>
    </location>
</feature>